<evidence type="ECO:0000256" key="1">
    <source>
        <dbReference type="PROSITE-ProRule" id="PRU00339"/>
    </source>
</evidence>
<dbReference type="Gene3D" id="1.25.40.10">
    <property type="entry name" value="Tetratricopeptide repeat domain"/>
    <property type="match status" value="3"/>
</dbReference>
<feature type="region of interest" description="Disordered" evidence="2">
    <location>
        <begin position="618"/>
        <end position="647"/>
    </location>
</feature>
<feature type="compositionally biased region" description="Polar residues" evidence="2">
    <location>
        <begin position="69"/>
        <end position="90"/>
    </location>
</feature>
<evidence type="ECO:0000256" key="2">
    <source>
        <dbReference type="SAM" id="MobiDB-lite"/>
    </source>
</evidence>
<dbReference type="PANTHER" id="PTHR47459">
    <property type="entry name" value="KINESIN LIGHT CHAIN-RELATED"/>
    <property type="match status" value="1"/>
</dbReference>
<dbReference type="SUPFAM" id="SSF48452">
    <property type="entry name" value="TPR-like"/>
    <property type="match status" value="3"/>
</dbReference>
<dbReference type="InterPro" id="IPR011990">
    <property type="entry name" value="TPR-like_helical_dom_sf"/>
</dbReference>
<protein>
    <submittedName>
        <fullName evidence="3">Uncharacterized protein</fullName>
    </submittedName>
</protein>
<proteinExistence type="predicted"/>
<feature type="region of interest" description="Disordered" evidence="2">
    <location>
        <begin position="66"/>
        <end position="108"/>
    </location>
</feature>
<evidence type="ECO:0000313" key="3">
    <source>
        <dbReference type="EMBL" id="WJZ90642.1"/>
    </source>
</evidence>
<gene>
    <name evidence="3" type="ORF">VitviT2T_009772</name>
</gene>
<name>A0ABY9C5V4_VITVI</name>
<reference evidence="3 4" key="1">
    <citation type="journal article" date="2023" name="Hortic Res">
        <title>The complete reference genome for grapevine (Vitis vinifera L.) genetics and breeding.</title>
        <authorList>
            <person name="Shi X."/>
            <person name="Cao S."/>
            <person name="Wang X."/>
            <person name="Huang S."/>
            <person name="Wang Y."/>
            <person name="Liu Z."/>
            <person name="Liu W."/>
            <person name="Leng X."/>
            <person name="Peng Y."/>
            <person name="Wang N."/>
            <person name="Wang Y."/>
            <person name="Ma Z."/>
            <person name="Xu X."/>
            <person name="Zhang F."/>
            <person name="Xue H."/>
            <person name="Zhong H."/>
            <person name="Wang Y."/>
            <person name="Zhang K."/>
            <person name="Velt A."/>
            <person name="Avia K."/>
            <person name="Holtgrawe D."/>
            <person name="Grimplet J."/>
            <person name="Matus J.T."/>
            <person name="Ware D."/>
            <person name="Wu X."/>
            <person name="Wang H."/>
            <person name="Liu C."/>
            <person name="Fang Y."/>
            <person name="Rustenholz C."/>
            <person name="Cheng Z."/>
            <person name="Xiao H."/>
            <person name="Zhou Y."/>
        </authorList>
    </citation>
    <scope>NUCLEOTIDE SEQUENCE [LARGE SCALE GENOMIC DNA]</scope>
    <source>
        <strain evidence="4">cv. Pinot noir / PN40024</strain>
        <tissue evidence="3">Leaf</tissue>
    </source>
</reference>
<dbReference type="PROSITE" id="PS50005">
    <property type="entry name" value="TPR"/>
    <property type="match status" value="1"/>
</dbReference>
<accession>A0ABY9C5V4</accession>
<evidence type="ECO:0000313" key="4">
    <source>
        <dbReference type="Proteomes" id="UP001227230"/>
    </source>
</evidence>
<dbReference type="SMART" id="SM00028">
    <property type="entry name" value="TPR"/>
    <property type="match status" value="8"/>
</dbReference>
<dbReference type="PANTHER" id="PTHR47459:SF1">
    <property type="entry name" value="KINESIN LIGHT CHAIN-RELATED"/>
    <property type="match status" value="1"/>
</dbReference>
<dbReference type="Proteomes" id="UP001227230">
    <property type="component" value="Chromosome 7"/>
</dbReference>
<organism evidence="3 4">
    <name type="scientific">Vitis vinifera</name>
    <name type="common">Grape</name>
    <dbReference type="NCBI Taxonomy" id="29760"/>
    <lineage>
        <taxon>Eukaryota</taxon>
        <taxon>Viridiplantae</taxon>
        <taxon>Streptophyta</taxon>
        <taxon>Embryophyta</taxon>
        <taxon>Tracheophyta</taxon>
        <taxon>Spermatophyta</taxon>
        <taxon>Magnoliopsida</taxon>
        <taxon>eudicotyledons</taxon>
        <taxon>Gunneridae</taxon>
        <taxon>Pentapetalae</taxon>
        <taxon>rosids</taxon>
        <taxon>Vitales</taxon>
        <taxon>Vitaceae</taxon>
        <taxon>Viteae</taxon>
        <taxon>Vitis</taxon>
    </lineage>
</organism>
<dbReference type="InterPro" id="IPR019734">
    <property type="entry name" value="TPR_rpt"/>
</dbReference>
<feature type="repeat" description="TPR" evidence="1">
    <location>
        <begin position="426"/>
        <end position="459"/>
    </location>
</feature>
<keyword evidence="4" id="KW-1185">Reference proteome</keyword>
<feature type="compositionally biased region" description="Polar residues" evidence="2">
    <location>
        <begin position="624"/>
        <end position="633"/>
    </location>
</feature>
<keyword evidence="1" id="KW-0802">TPR repeat</keyword>
<dbReference type="Pfam" id="PF13424">
    <property type="entry name" value="TPR_12"/>
    <property type="match status" value="2"/>
</dbReference>
<sequence length="647" mass="71816">MRRASSKLVSHLSYYRNLTPLLSRNYIPELSPSISANDHVSSLSSSSSNHIRPCKKASGLLLSKAKSDPFQTNSSRNLNTQSETPPQISSRQRKIKERSQLEETFESATSTESMLKAFQEMESSFDEKELGLASLKLGLKMDQEGEDPEKTLAFANRALKALDKNDKPSLLVAMALQLMGSANYSLKRFNDSLGYLNRANRVLGRLEEEGSCSVDDIRPVLHAVQLELANVKTAVGRREEALVNLTKCLEIKEMTLEKDSKELGAAYRDLAEAHTAVLNFKEALPFCLKALEIHKKQLGHNSVEVAHDRRLLGVVYTGLEEHQKALEQNELSQKVLKNWGLSSELLRAEIDAANMQIALGKYDEAINTLKGVVQRTDKESENRALVFISMAKALCNQEKFADSKRCLEIACGVLDKREMVSPVEVAEAYMEISMQYETMNEFETAISLLKRTLAMLEKLPQEQHSEGSVSARIGWLLLLTGKVAQAIPYLESAAERLKESFGSKHFGVGYIYNNLGAAYLELDRPQSAAQMFAVAKDIMDVSLGPHHADSIEACQNLSKAYGAMGSYVLAIEFQQRVIDAWEGHGPSAYEELREAQRILTELKKKARGATSNELITKALPLPHSTGSAPTRNLPSDVPVDEKRSNVI</sequence>
<dbReference type="EMBL" id="CP126654">
    <property type="protein sequence ID" value="WJZ90642.1"/>
    <property type="molecule type" value="Genomic_DNA"/>
</dbReference>